<evidence type="ECO:0000313" key="1">
    <source>
        <dbReference type="EMBL" id="CAL5987774.1"/>
    </source>
</evidence>
<dbReference type="EMBL" id="CAXDID020000021">
    <property type="protein sequence ID" value="CAL5987774.1"/>
    <property type="molecule type" value="Genomic_DNA"/>
</dbReference>
<keyword evidence="2" id="KW-1185">Reference proteome</keyword>
<evidence type="ECO:0000313" key="2">
    <source>
        <dbReference type="Proteomes" id="UP001642409"/>
    </source>
</evidence>
<protein>
    <submittedName>
        <fullName evidence="1">Hypothetical_protein</fullName>
    </submittedName>
</protein>
<comment type="caution">
    <text evidence="1">The sequence shown here is derived from an EMBL/GenBank/DDBJ whole genome shotgun (WGS) entry which is preliminary data.</text>
</comment>
<reference evidence="1 2" key="1">
    <citation type="submission" date="2024-07" db="EMBL/GenBank/DDBJ databases">
        <authorList>
            <person name="Akdeniz Z."/>
        </authorList>
    </citation>
    <scope>NUCLEOTIDE SEQUENCE [LARGE SCALE GENOMIC DNA]</scope>
</reference>
<sequence>MLPQILISQLRAERHRLDNGLPGLCKPRQHLRFHFKIKSTTDALLRRLRSLLIQPPEHHHPEYQNARASLYCFNHGFTSAQITKLTDEISGWSPGVLQIGTSKVLVQTVTDAINSCSKRRFCQLFWSG</sequence>
<dbReference type="Proteomes" id="UP001642409">
    <property type="component" value="Unassembled WGS sequence"/>
</dbReference>
<accession>A0ABP1HAT8</accession>
<name>A0ABP1HAT8_9EUKA</name>
<gene>
    <name evidence="1" type="ORF">HINF_LOCUS10060</name>
</gene>
<proteinExistence type="predicted"/>
<organism evidence="1 2">
    <name type="scientific">Hexamita inflata</name>
    <dbReference type="NCBI Taxonomy" id="28002"/>
    <lineage>
        <taxon>Eukaryota</taxon>
        <taxon>Metamonada</taxon>
        <taxon>Diplomonadida</taxon>
        <taxon>Hexamitidae</taxon>
        <taxon>Hexamitinae</taxon>
        <taxon>Hexamita</taxon>
    </lineage>
</organism>